<feature type="domain" description="Fatty acyl-CoA reductase C-terminal" evidence="1">
    <location>
        <begin position="4"/>
        <end position="77"/>
    </location>
</feature>
<dbReference type="CDD" id="cd09071">
    <property type="entry name" value="FAR_C"/>
    <property type="match status" value="1"/>
</dbReference>
<dbReference type="InterPro" id="IPR033640">
    <property type="entry name" value="FAR_C"/>
</dbReference>
<dbReference type="EMBL" id="JAHWGI010001262">
    <property type="protein sequence ID" value="KAK3926494.1"/>
    <property type="molecule type" value="Genomic_DNA"/>
</dbReference>
<evidence type="ECO:0000259" key="1">
    <source>
        <dbReference type="Pfam" id="PF03015"/>
    </source>
</evidence>
<protein>
    <submittedName>
        <fullName evidence="2">Fatty acyl-CoA reductase</fullName>
    </submittedName>
</protein>
<reference evidence="2" key="2">
    <citation type="journal article" date="2023" name="BMC Genomics">
        <title>Pest status, molecular evolution, and epigenetic factors derived from the genome assembly of Frankliniella fusca, a thysanopteran phytovirus vector.</title>
        <authorList>
            <person name="Catto M.A."/>
            <person name="Labadie P.E."/>
            <person name="Jacobson A.L."/>
            <person name="Kennedy G.G."/>
            <person name="Srinivasan R."/>
            <person name="Hunt B.G."/>
        </authorList>
    </citation>
    <scope>NUCLEOTIDE SEQUENCE</scope>
    <source>
        <strain evidence="2">PL_HMW_Pooled</strain>
    </source>
</reference>
<name>A0AAE1LPU3_9NEOP</name>
<evidence type="ECO:0000313" key="2">
    <source>
        <dbReference type="EMBL" id="KAK3926494.1"/>
    </source>
</evidence>
<accession>A0AAE1LPU3</accession>
<dbReference type="Proteomes" id="UP001219518">
    <property type="component" value="Unassembled WGS sequence"/>
</dbReference>
<evidence type="ECO:0000313" key="3">
    <source>
        <dbReference type="Proteomes" id="UP001219518"/>
    </source>
</evidence>
<dbReference type="AlphaFoldDB" id="A0AAE1LPU3"/>
<reference evidence="2" key="1">
    <citation type="submission" date="2021-07" db="EMBL/GenBank/DDBJ databases">
        <authorList>
            <person name="Catto M.A."/>
            <person name="Jacobson A."/>
            <person name="Kennedy G."/>
            <person name="Labadie P."/>
            <person name="Hunt B.G."/>
            <person name="Srinivasan R."/>
        </authorList>
    </citation>
    <scope>NUCLEOTIDE SEQUENCE</scope>
    <source>
        <strain evidence="2">PL_HMW_Pooled</strain>
        <tissue evidence="2">Head</tissue>
    </source>
</reference>
<comment type="caution">
    <text evidence="2">The sequence shown here is derived from an EMBL/GenBank/DDBJ whole genome shotgun (WGS) entry which is preliminary data.</text>
</comment>
<dbReference type="Pfam" id="PF03015">
    <property type="entry name" value="Sterile"/>
    <property type="match status" value="1"/>
</dbReference>
<organism evidence="2 3">
    <name type="scientific">Frankliniella fusca</name>
    <dbReference type="NCBI Taxonomy" id="407009"/>
    <lineage>
        <taxon>Eukaryota</taxon>
        <taxon>Metazoa</taxon>
        <taxon>Ecdysozoa</taxon>
        <taxon>Arthropoda</taxon>
        <taxon>Hexapoda</taxon>
        <taxon>Insecta</taxon>
        <taxon>Pterygota</taxon>
        <taxon>Neoptera</taxon>
        <taxon>Paraneoptera</taxon>
        <taxon>Thysanoptera</taxon>
        <taxon>Terebrantia</taxon>
        <taxon>Thripoidea</taxon>
        <taxon>Thripidae</taxon>
        <taxon>Frankliniella</taxon>
    </lineage>
</organism>
<sequence>MCSRRLLDIQRKYLTGMQLVRMFTRNEWRFRTEGMQQLAARLSPEDRDEFYFDPANFTWPEYLGRCVLGVREHYHKERADTLPRARLQLRM</sequence>
<proteinExistence type="predicted"/>
<keyword evidence="3" id="KW-1185">Reference proteome</keyword>
<gene>
    <name evidence="2" type="ORF">KUF71_014711</name>
</gene>